<dbReference type="Proteomes" id="UP000076865">
    <property type="component" value="Chromosome"/>
</dbReference>
<reference evidence="2 3" key="1">
    <citation type="journal article" date="2006" name="Syst. Appl. Microbiol.">
        <title>Anoxybacillus amylolyticus sp. nov., a thermophilic amylase producing bacterium isolated from Mount Rittmann (Antarctica).</title>
        <authorList>
            <person name="Poli A."/>
            <person name="Esposito E."/>
            <person name="Lama L."/>
            <person name="Orlando P."/>
            <person name="Nicolaus G."/>
            <person name="de Appolonia F."/>
            <person name="Gambacorta A."/>
            <person name="Nicolaus B."/>
        </authorList>
    </citation>
    <scope>NUCLEOTIDE SEQUENCE [LARGE SCALE GENOMIC DNA]</scope>
    <source>
        <strain evidence="2 3">DSM 15939</strain>
    </source>
</reference>
<dbReference type="EMBL" id="CP015438">
    <property type="protein sequence ID" value="ANB59172.1"/>
    <property type="molecule type" value="Genomic_DNA"/>
</dbReference>
<dbReference type="OrthoDB" id="1922895at2"/>
<organism evidence="2 3">
    <name type="scientific">Anoxybacteroides amylolyticum</name>
    <dbReference type="NCBI Taxonomy" id="294699"/>
    <lineage>
        <taxon>Bacteria</taxon>
        <taxon>Bacillati</taxon>
        <taxon>Bacillota</taxon>
        <taxon>Bacilli</taxon>
        <taxon>Bacillales</taxon>
        <taxon>Anoxybacillaceae</taxon>
        <taxon>Anoxybacteroides</taxon>
    </lineage>
</organism>
<protein>
    <submittedName>
        <fullName evidence="2">Putative membrane protein</fullName>
    </submittedName>
</protein>
<evidence type="ECO:0000313" key="3">
    <source>
        <dbReference type="Proteomes" id="UP000076865"/>
    </source>
</evidence>
<name>A0A160F0N8_9BACL</name>
<accession>A0A160F0N8</accession>
<keyword evidence="1" id="KW-0472">Membrane</keyword>
<sequence length="67" mass="7573">MERFKNYGLWLAIGSFGLLALQTFGVDIDLGKYERLYDAFLSILVMAGILNNPSLGRGYLDKVEKKE</sequence>
<gene>
    <name evidence="2" type="ORF">GFC30_1184</name>
</gene>
<dbReference type="KEGG" id="aamy:GFC30_1184"/>
<keyword evidence="1" id="KW-0812">Transmembrane</keyword>
<proteinExistence type="predicted"/>
<keyword evidence="1" id="KW-1133">Transmembrane helix</keyword>
<dbReference type="PATRIC" id="fig|294699.3.peg.1189"/>
<evidence type="ECO:0000313" key="2">
    <source>
        <dbReference type="EMBL" id="ANB59172.1"/>
    </source>
</evidence>
<keyword evidence="3" id="KW-1185">Reference proteome</keyword>
<dbReference type="RefSeq" id="WP_066323313.1">
    <property type="nucleotide sequence ID" value="NZ_CP015438.1"/>
</dbReference>
<feature type="transmembrane region" description="Helical" evidence="1">
    <location>
        <begin position="35"/>
        <end position="52"/>
    </location>
</feature>
<evidence type="ECO:0000256" key="1">
    <source>
        <dbReference type="SAM" id="Phobius"/>
    </source>
</evidence>
<dbReference type="AlphaFoldDB" id="A0A160F0N8"/>